<dbReference type="InterPro" id="IPR036271">
    <property type="entry name" value="Tet_transcr_reg_TetR-rel_C_sf"/>
</dbReference>
<evidence type="ECO:0000256" key="5">
    <source>
        <dbReference type="SAM" id="MobiDB-lite"/>
    </source>
</evidence>
<evidence type="ECO:0000256" key="3">
    <source>
        <dbReference type="ARBA" id="ARBA00023163"/>
    </source>
</evidence>
<dbReference type="Gene3D" id="1.10.357.10">
    <property type="entry name" value="Tetracycline Repressor, domain 2"/>
    <property type="match status" value="1"/>
</dbReference>
<name>A0ABR9KDA5_9ACTN</name>
<comment type="caution">
    <text evidence="7">The sequence shown here is derived from an EMBL/GenBank/DDBJ whole genome shotgun (WGS) entry which is preliminary data.</text>
</comment>
<keyword evidence="3" id="KW-0804">Transcription</keyword>
<dbReference type="Pfam" id="PF00440">
    <property type="entry name" value="TetR_N"/>
    <property type="match status" value="1"/>
</dbReference>
<dbReference type="PRINTS" id="PR00455">
    <property type="entry name" value="HTHTETR"/>
</dbReference>
<gene>
    <name evidence="7" type="ORF">H4W81_002777</name>
</gene>
<dbReference type="PANTHER" id="PTHR47506">
    <property type="entry name" value="TRANSCRIPTIONAL REGULATORY PROTEIN"/>
    <property type="match status" value="1"/>
</dbReference>
<dbReference type="PROSITE" id="PS50977">
    <property type="entry name" value="HTH_TETR_2"/>
    <property type="match status" value="1"/>
</dbReference>
<evidence type="ECO:0000256" key="1">
    <source>
        <dbReference type="ARBA" id="ARBA00023015"/>
    </source>
</evidence>
<dbReference type="SUPFAM" id="SSF48498">
    <property type="entry name" value="Tetracyclin repressor-like, C-terminal domain"/>
    <property type="match status" value="1"/>
</dbReference>
<keyword evidence="8" id="KW-1185">Reference proteome</keyword>
<accession>A0ABR9KDA5</accession>
<dbReference type="RefSeq" id="WP_192775159.1">
    <property type="nucleotide sequence ID" value="NZ_BAAASY010000043.1"/>
</dbReference>
<dbReference type="InterPro" id="IPR009057">
    <property type="entry name" value="Homeodomain-like_sf"/>
</dbReference>
<proteinExistence type="predicted"/>
<keyword evidence="2 4" id="KW-0238">DNA-binding</keyword>
<dbReference type="EMBL" id="JADBEF010000001">
    <property type="protein sequence ID" value="MBE1559998.1"/>
    <property type="molecule type" value="Genomic_DNA"/>
</dbReference>
<dbReference type="Proteomes" id="UP000661607">
    <property type="component" value="Unassembled WGS sequence"/>
</dbReference>
<keyword evidence="1" id="KW-0805">Transcription regulation</keyword>
<organism evidence="7 8">
    <name type="scientific">Nonomuraea africana</name>
    <dbReference type="NCBI Taxonomy" id="46171"/>
    <lineage>
        <taxon>Bacteria</taxon>
        <taxon>Bacillati</taxon>
        <taxon>Actinomycetota</taxon>
        <taxon>Actinomycetes</taxon>
        <taxon>Streptosporangiales</taxon>
        <taxon>Streptosporangiaceae</taxon>
        <taxon>Nonomuraea</taxon>
    </lineage>
</organism>
<evidence type="ECO:0000313" key="8">
    <source>
        <dbReference type="Proteomes" id="UP000661607"/>
    </source>
</evidence>
<evidence type="ECO:0000256" key="2">
    <source>
        <dbReference type="ARBA" id="ARBA00023125"/>
    </source>
</evidence>
<dbReference type="PANTHER" id="PTHR47506:SF6">
    <property type="entry name" value="HTH-TYPE TRANSCRIPTIONAL REPRESSOR NEMR"/>
    <property type="match status" value="1"/>
</dbReference>
<dbReference type="InterPro" id="IPR001647">
    <property type="entry name" value="HTH_TetR"/>
</dbReference>
<reference evidence="7 8" key="1">
    <citation type="submission" date="2020-10" db="EMBL/GenBank/DDBJ databases">
        <title>Sequencing the genomes of 1000 actinobacteria strains.</title>
        <authorList>
            <person name="Klenk H.-P."/>
        </authorList>
    </citation>
    <scope>NUCLEOTIDE SEQUENCE [LARGE SCALE GENOMIC DNA]</scope>
    <source>
        <strain evidence="7 8">DSM 43748</strain>
    </source>
</reference>
<protein>
    <submittedName>
        <fullName evidence="7">AcrR family transcriptional regulator</fullName>
    </submittedName>
</protein>
<dbReference type="SUPFAM" id="SSF46689">
    <property type="entry name" value="Homeodomain-like"/>
    <property type="match status" value="1"/>
</dbReference>
<evidence type="ECO:0000259" key="6">
    <source>
        <dbReference type="PROSITE" id="PS50977"/>
    </source>
</evidence>
<feature type="region of interest" description="Disordered" evidence="5">
    <location>
        <begin position="203"/>
        <end position="230"/>
    </location>
</feature>
<feature type="domain" description="HTH tetR-type" evidence="6">
    <location>
        <begin position="19"/>
        <end position="79"/>
    </location>
</feature>
<evidence type="ECO:0000313" key="7">
    <source>
        <dbReference type="EMBL" id="MBE1559998.1"/>
    </source>
</evidence>
<evidence type="ECO:0000256" key="4">
    <source>
        <dbReference type="PROSITE-ProRule" id="PRU00335"/>
    </source>
</evidence>
<sequence>MAETTRSDGARRTQADRRARTRSALLEAAARGLSTYGYANLVLERVASEAGYTRGALYHLFANKEELALAVVKWVEETWNAEVGRLVADEADPVEALLTIARGHAVYCRRDVARVLMALRVEFAGQDHPVGRAIAQISGEFLAECADWIAAGRRSGAIPPGPPAEAMARAYLGALEGVTIPLAGHAPFDVELAERAVRGVLGLPPAPITTEPQAVRASTPPPHTDTEVHE</sequence>
<feature type="DNA-binding region" description="H-T-H motif" evidence="4">
    <location>
        <begin position="42"/>
        <end position="61"/>
    </location>
</feature>